<name>A0A6D2JM11_9BRAS</name>
<organism evidence="1 2">
    <name type="scientific">Microthlaspi erraticum</name>
    <dbReference type="NCBI Taxonomy" id="1685480"/>
    <lineage>
        <taxon>Eukaryota</taxon>
        <taxon>Viridiplantae</taxon>
        <taxon>Streptophyta</taxon>
        <taxon>Embryophyta</taxon>
        <taxon>Tracheophyta</taxon>
        <taxon>Spermatophyta</taxon>
        <taxon>Magnoliopsida</taxon>
        <taxon>eudicotyledons</taxon>
        <taxon>Gunneridae</taxon>
        <taxon>Pentapetalae</taxon>
        <taxon>rosids</taxon>
        <taxon>malvids</taxon>
        <taxon>Brassicales</taxon>
        <taxon>Brassicaceae</taxon>
        <taxon>Coluteocarpeae</taxon>
        <taxon>Microthlaspi</taxon>
    </lineage>
</organism>
<gene>
    <name evidence="1" type="ORF">MERR_LOCUS25433</name>
</gene>
<accession>A0A6D2JM11</accession>
<dbReference type="EMBL" id="CACVBM020001189">
    <property type="protein sequence ID" value="CAA7038198.1"/>
    <property type="molecule type" value="Genomic_DNA"/>
</dbReference>
<protein>
    <submittedName>
        <fullName evidence="1">Uncharacterized protein</fullName>
    </submittedName>
</protein>
<comment type="caution">
    <text evidence="1">The sequence shown here is derived from an EMBL/GenBank/DDBJ whole genome shotgun (WGS) entry which is preliminary data.</text>
</comment>
<dbReference type="AlphaFoldDB" id="A0A6D2JM11"/>
<reference evidence="1" key="1">
    <citation type="submission" date="2020-01" db="EMBL/GenBank/DDBJ databases">
        <authorList>
            <person name="Mishra B."/>
        </authorList>
    </citation>
    <scope>NUCLEOTIDE SEQUENCE [LARGE SCALE GENOMIC DNA]</scope>
</reference>
<proteinExistence type="predicted"/>
<keyword evidence="2" id="KW-1185">Reference proteome</keyword>
<dbReference type="Proteomes" id="UP000467841">
    <property type="component" value="Unassembled WGS sequence"/>
</dbReference>
<evidence type="ECO:0000313" key="1">
    <source>
        <dbReference type="EMBL" id="CAA7038198.1"/>
    </source>
</evidence>
<evidence type="ECO:0000313" key="2">
    <source>
        <dbReference type="Proteomes" id="UP000467841"/>
    </source>
</evidence>
<sequence length="68" mass="7255">MGEQKELANLHSKIPAKYRHEISKITARICVGIGLFEINGVESGGGWTQPDDTDIVVESATGGSDEVV</sequence>